<protein>
    <recommendedName>
        <fullName evidence="2">anthranilate synthase</fullName>
        <ecNumber evidence="2">4.1.3.27</ecNumber>
    </recommendedName>
</protein>
<dbReference type="FunFam" id="3.40.50.880:FF:000003">
    <property type="entry name" value="Anthranilate synthase component II"/>
    <property type="match status" value="1"/>
</dbReference>
<dbReference type="GO" id="GO:0000162">
    <property type="term" value="P:L-tryptophan biosynthetic process"/>
    <property type="evidence" value="ECO:0007669"/>
    <property type="project" value="UniProtKB-KW"/>
</dbReference>
<dbReference type="NCBIfam" id="TIGR00566">
    <property type="entry name" value="trpG_papA"/>
    <property type="match status" value="1"/>
</dbReference>
<dbReference type="OrthoDB" id="3321at2157"/>
<dbReference type="PRINTS" id="PR00097">
    <property type="entry name" value="ANTSNTHASEII"/>
</dbReference>
<keyword evidence="5" id="KW-0315">Glutamine amidotransferase</keyword>
<dbReference type="EMBL" id="JABXWR010000001">
    <property type="protein sequence ID" value="NVO67030.1"/>
    <property type="molecule type" value="Genomic_DNA"/>
</dbReference>
<proteinExistence type="predicted"/>
<feature type="domain" description="Glutamine amidotransferase" evidence="9">
    <location>
        <begin position="5"/>
        <end position="187"/>
    </location>
</feature>
<dbReference type="InterPro" id="IPR017926">
    <property type="entry name" value="GATASE"/>
</dbReference>
<accession>A0A7K4HQ43</accession>
<dbReference type="InterPro" id="IPR029062">
    <property type="entry name" value="Class_I_gatase-like"/>
</dbReference>
<evidence type="ECO:0000313" key="10">
    <source>
        <dbReference type="EMBL" id="NVO67030.1"/>
    </source>
</evidence>
<dbReference type="Proteomes" id="UP000570823">
    <property type="component" value="Unassembled WGS sequence"/>
</dbReference>
<keyword evidence="6" id="KW-0057">Aromatic amino acid biosynthesis</keyword>
<evidence type="ECO:0000256" key="3">
    <source>
        <dbReference type="ARBA" id="ARBA00022605"/>
    </source>
</evidence>
<evidence type="ECO:0000256" key="4">
    <source>
        <dbReference type="ARBA" id="ARBA00022822"/>
    </source>
</evidence>
<keyword evidence="3" id="KW-0028">Amino-acid biosynthesis</keyword>
<comment type="catalytic activity">
    <reaction evidence="8">
        <text>chorismate + L-glutamine = anthranilate + pyruvate + L-glutamate + H(+)</text>
        <dbReference type="Rhea" id="RHEA:21732"/>
        <dbReference type="ChEBI" id="CHEBI:15361"/>
        <dbReference type="ChEBI" id="CHEBI:15378"/>
        <dbReference type="ChEBI" id="CHEBI:16567"/>
        <dbReference type="ChEBI" id="CHEBI:29748"/>
        <dbReference type="ChEBI" id="CHEBI:29985"/>
        <dbReference type="ChEBI" id="CHEBI:58359"/>
        <dbReference type="EC" id="4.1.3.27"/>
    </reaction>
</comment>
<evidence type="ECO:0000313" key="11">
    <source>
        <dbReference type="Proteomes" id="UP000570823"/>
    </source>
</evidence>
<keyword evidence="4" id="KW-0822">Tryptophan biosynthesis</keyword>
<dbReference type="PANTHER" id="PTHR43418">
    <property type="entry name" value="MULTIFUNCTIONAL TRYPTOPHAN BIOSYNTHESIS PROTEIN-RELATED"/>
    <property type="match status" value="1"/>
</dbReference>
<dbReference type="CDD" id="cd01743">
    <property type="entry name" value="GATase1_Anthranilate_Synthase"/>
    <property type="match status" value="1"/>
</dbReference>
<sequence length="193" mass="20944">MNVMIIDCYDSFTFNLFQQVGMLGGNPVVVKNDAPASVLREIESDRIILSPGPGTPEESGLCLEALRTVCRDIPTLGVCLGHQAICTAFGGRVVRADRLMHGKTSLIRHDGQGIFSGVENPFVATRYHSLIVDQASLPDALAVTATSLDDGYVMGVRHQDYPVEGIQFHPESILSREGDRIIGNFLFSQGVAR</sequence>
<evidence type="ECO:0000256" key="1">
    <source>
        <dbReference type="ARBA" id="ARBA00004873"/>
    </source>
</evidence>
<dbReference type="GO" id="GO:0004049">
    <property type="term" value="F:anthranilate synthase activity"/>
    <property type="evidence" value="ECO:0007669"/>
    <property type="project" value="UniProtKB-EC"/>
</dbReference>
<comment type="pathway">
    <text evidence="1">Amino-acid biosynthesis; L-tryptophan biosynthesis; L-tryptophan from chorismate: step 1/5.</text>
</comment>
<evidence type="ECO:0000259" key="9">
    <source>
        <dbReference type="Pfam" id="PF00117"/>
    </source>
</evidence>
<dbReference type="InterPro" id="IPR006221">
    <property type="entry name" value="TrpG/PapA_dom"/>
</dbReference>
<name>A0A7K4HQ43_9EURY</name>
<keyword evidence="7" id="KW-0456">Lyase</keyword>
<evidence type="ECO:0000256" key="6">
    <source>
        <dbReference type="ARBA" id="ARBA00023141"/>
    </source>
</evidence>
<dbReference type="PRINTS" id="PR00096">
    <property type="entry name" value="GATASE"/>
</dbReference>
<reference evidence="10 11" key="1">
    <citation type="submission" date="2020-06" db="EMBL/GenBank/DDBJ databases">
        <title>Methanofollis fontis sp. nov., a methanogen isolated from marine sediments near a cold seep at Four-Way Closure Ridge offshore southwestern Taiwan.</title>
        <authorList>
            <person name="Chen S.-C."/>
            <person name="Teng N.-H."/>
            <person name="Lin Y.-S."/>
            <person name="Lai M.-C."/>
            <person name="Chen H.-H."/>
            <person name="Wang C.-C."/>
        </authorList>
    </citation>
    <scope>NUCLEOTIDE SEQUENCE [LARGE SCALE GENOMIC DNA]</scope>
    <source>
        <strain evidence="10 11">DSM 2702</strain>
    </source>
</reference>
<comment type="caution">
    <text evidence="10">The sequence shown here is derived from an EMBL/GenBank/DDBJ whole genome shotgun (WGS) entry which is preliminary data.</text>
</comment>
<dbReference type="PANTHER" id="PTHR43418:SF4">
    <property type="entry name" value="MULTIFUNCTIONAL TRYPTOPHAN BIOSYNTHESIS PROTEIN"/>
    <property type="match status" value="1"/>
</dbReference>
<dbReference type="AlphaFoldDB" id="A0A7K4HQ43"/>
<organism evidence="10 11">
    <name type="scientific">Methanofollis tationis</name>
    <dbReference type="NCBI Taxonomy" id="81417"/>
    <lineage>
        <taxon>Archaea</taxon>
        <taxon>Methanobacteriati</taxon>
        <taxon>Methanobacteriota</taxon>
        <taxon>Stenosarchaea group</taxon>
        <taxon>Methanomicrobia</taxon>
        <taxon>Methanomicrobiales</taxon>
        <taxon>Methanomicrobiaceae</taxon>
        <taxon>Methanofollis</taxon>
    </lineage>
</organism>
<keyword evidence="11" id="KW-1185">Reference proteome</keyword>
<dbReference type="Gene3D" id="3.40.50.880">
    <property type="match status" value="1"/>
</dbReference>
<dbReference type="EC" id="4.1.3.27" evidence="2"/>
<dbReference type="PRINTS" id="PR00099">
    <property type="entry name" value="CPSGATASE"/>
</dbReference>
<gene>
    <name evidence="10" type="ORF">HWN36_06850</name>
</gene>
<dbReference type="PROSITE" id="PS51273">
    <property type="entry name" value="GATASE_TYPE_1"/>
    <property type="match status" value="1"/>
</dbReference>
<dbReference type="Pfam" id="PF00117">
    <property type="entry name" value="GATase"/>
    <property type="match status" value="1"/>
</dbReference>
<dbReference type="RefSeq" id="WP_176788665.1">
    <property type="nucleotide sequence ID" value="NZ_JABXWR010000001.1"/>
</dbReference>
<dbReference type="GO" id="GO:0005829">
    <property type="term" value="C:cytosol"/>
    <property type="evidence" value="ECO:0007669"/>
    <property type="project" value="TreeGrafter"/>
</dbReference>
<dbReference type="SUPFAM" id="SSF52317">
    <property type="entry name" value="Class I glutamine amidotransferase-like"/>
    <property type="match status" value="1"/>
</dbReference>
<evidence type="ECO:0000256" key="2">
    <source>
        <dbReference type="ARBA" id="ARBA00012266"/>
    </source>
</evidence>
<evidence type="ECO:0000256" key="5">
    <source>
        <dbReference type="ARBA" id="ARBA00022962"/>
    </source>
</evidence>
<evidence type="ECO:0000256" key="8">
    <source>
        <dbReference type="ARBA" id="ARBA00047683"/>
    </source>
</evidence>
<dbReference type="InterPro" id="IPR050472">
    <property type="entry name" value="Anth_synth/Amidotransfase"/>
</dbReference>
<evidence type="ECO:0000256" key="7">
    <source>
        <dbReference type="ARBA" id="ARBA00023239"/>
    </source>
</evidence>